<evidence type="ECO:0000313" key="2">
    <source>
        <dbReference type="Proteomes" id="UP001385951"/>
    </source>
</evidence>
<protein>
    <recommendedName>
        <fullName evidence="3">tRNA-guanine(15) transglycosylase-like domain-containing protein</fullName>
    </recommendedName>
</protein>
<dbReference type="AlphaFoldDB" id="A0AAW0GDG6"/>
<dbReference type="EMBL" id="JASBNA010000011">
    <property type="protein sequence ID" value="KAK7687993.1"/>
    <property type="molecule type" value="Genomic_DNA"/>
</dbReference>
<organism evidence="1 2">
    <name type="scientific">Cerrena zonata</name>
    <dbReference type="NCBI Taxonomy" id="2478898"/>
    <lineage>
        <taxon>Eukaryota</taxon>
        <taxon>Fungi</taxon>
        <taxon>Dikarya</taxon>
        <taxon>Basidiomycota</taxon>
        <taxon>Agaricomycotina</taxon>
        <taxon>Agaricomycetes</taxon>
        <taxon>Polyporales</taxon>
        <taxon>Cerrenaceae</taxon>
        <taxon>Cerrena</taxon>
    </lineage>
</organism>
<evidence type="ECO:0000313" key="1">
    <source>
        <dbReference type="EMBL" id="KAK7687993.1"/>
    </source>
</evidence>
<proteinExistence type="predicted"/>
<evidence type="ECO:0008006" key="3">
    <source>
        <dbReference type="Google" id="ProtNLM"/>
    </source>
</evidence>
<accession>A0AAW0GDG6</accession>
<dbReference type="Proteomes" id="UP001385951">
    <property type="component" value="Unassembled WGS sequence"/>
</dbReference>
<comment type="caution">
    <text evidence="1">The sequence shown here is derived from an EMBL/GenBank/DDBJ whole genome shotgun (WGS) entry which is preliminary data.</text>
</comment>
<reference evidence="1 2" key="1">
    <citation type="submission" date="2022-09" db="EMBL/GenBank/DDBJ databases">
        <authorList>
            <person name="Palmer J.M."/>
        </authorList>
    </citation>
    <scope>NUCLEOTIDE SEQUENCE [LARGE SCALE GENOMIC DNA]</scope>
    <source>
        <strain evidence="1 2">DSM 7382</strain>
    </source>
</reference>
<keyword evidence="2" id="KW-1185">Reference proteome</keyword>
<gene>
    <name evidence="1" type="ORF">QCA50_008363</name>
</gene>
<dbReference type="Gene3D" id="3.20.20.105">
    <property type="entry name" value="Queuine tRNA-ribosyltransferase-like"/>
    <property type="match status" value="1"/>
</dbReference>
<dbReference type="GO" id="GO:0006400">
    <property type="term" value="P:tRNA modification"/>
    <property type="evidence" value="ECO:0007669"/>
    <property type="project" value="InterPro"/>
</dbReference>
<name>A0AAW0GDG6_9APHY</name>
<sequence>MSSHSLLAMHNLTVMDTFFAGIRTVLAKSPETFTKEFDRFTETYDESVKLFDSAEKLWAKVDSERGKGRLAREKLASGQTSKE</sequence>
<dbReference type="InterPro" id="IPR036511">
    <property type="entry name" value="TGT-like_sf"/>
</dbReference>